<dbReference type="GO" id="GO:0006805">
    <property type="term" value="P:xenobiotic metabolic process"/>
    <property type="evidence" value="ECO:0007669"/>
    <property type="project" value="TreeGrafter"/>
</dbReference>
<dbReference type="InterPro" id="IPR050182">
    <property type="entry name" value="Cytochrome_P450_fam2"/>
</dbReference>
<evidence type="ECO:0000313" key="15">
    <source>
        <dbReference type="Proteomes" id="UP000081671"/>
    </source>
</evidence>
<evidence type="ECO:0000256" key="8">
    <source>
        <dbReference type="ARBA" id="ARBA00023004"/>
    </source>
</evidence>
<dbReference type="GO" id="GO:0005789">
    <property type="term" value="C:endoplasmic reticulum membrane"/>
    <property type="evidence" value="ECO:0007669"/>
    <property type="project" value="UniProtKB-SubCell"/>
</dbReference>
<evidence type="ECO:0000256" key="5">
    <source>
        <dbReference type="ARBA" id="ARBA00022824"/>
    </source>
</evidence>
<gene>
    <name evidence="16" type="primary">LOC106000902</name>
</gene>
<dbReference type="InterPro" id="IPR002401">
    <property type="entry name" value="Cyt_P450_E_grp-I"/>
</dbReference>
<dbReference type="PRINTS" id="PR01685">
    <property type="entry name" value="EP450ICYP2B"/>
</dbReference>
<evidence type="ECO:0000256" key="13">
    <source>
        <dbReference type="RuleBase" id="RU368046"/>
    </source>
</evidence>
<evidence type="ECO:0000256" key="1">
    <source>
        <dbReference type="ARBA" id="ARBA00001971"/>
    </source>
</evidence>
<dbReference type="PANTHER" id="PTHR24300:SF406">
    <property type="entry name" value="CYTOCHROME P450 2B6"/>
    <property type="match status" value="1"/>
</dbReference>
<name>A0A1S3GRY3_DIPOR</name>
<dbReference type="PANTHER" id="PTHR24300">
    <property type="entry name" value="CYTOCHROME P450 508A4-RELATED"/>
    <property type="match status" value="1"/>
</dbReference>
<dbReference type="OrthoDB" id="1055148at2759"/>
<dbReference type="AlphaFoldDB" id="A0A1S3GRY3"/>
<dbReference type="PRINTS" id="PR00463">
    <property type="entry name" value="EP450I"/>
</dbReference>
<dbReference type="PRINTS" id="PR00385">
    <property type="entry name" value="P450"/>
</dbReference>
<dbReference type="Proteomes" id="UP000081671">
    <property type="component" value="Unplaced"/>
</dbReference>
<evidence type="ECO:0000256" key="9">
    <source>
        <dbReference type="ARBA" id="ARBA00023033"/>
    </source>
</evidence>
<keyword evidence="4 11" id="KW-0479">Metal-binding</keyword>
<comment type="cofactor">
    <cofactor evidence="1 11 13">
        <name>heme</name>
        <dbReference type="ChEBI" id="CHEBI:30413"/>
    </cofactor>
</comment>
<evidence type="ECO:0000256" key="4">
    <source>
        <dbReference type="ARBA" id="ARBA00022723"/>
    </source>
</evidence>
<comment type="subcellular location">
    <subcellularLocation>
        <location evidence="13">Endoplasmic reticulum membrane</location>
        <topology evidence="13">Peripheral membrane protein</topology>
    </subcellularLocation>
    <subcellularLocation>
        <location evidence="13">Microsome membrane</location>
        <topology evidence="13">Peripheral membrane protein</topology>
    </subcellularLocation>
</comment>
<dbReference type="GO" id="GO:0008392">
    <property type="term" value="F:arachidonate epoxygenase activity"/>
    <property type="evidence" value="ECO:0007669"/>
    <property type="project" value="TreeGrafter"/>
</dbReference>
<dbReference type="EC" id="1.14.14.1" evidence="13"/>
<evidence type="ECO:0000313" key="16">
    <source>
        <dbReference type="RefSeq" id="XP_012891571.1"/>
    </source>
</evidence>
<evidence type="ECO:0000256" key="14">
    <source>
        <dbReference type="SAM" id="SignalP"/>
    </source>
</evidence>
<dbReference type="InterPro" id="IPR017972">
    <property type="entry name" value="Cyt_P450_CS"/>
</dbReference>
<dbReference type="RefSeq" id="XP_012891571.1">
    <property type="nucleotide sequence ID" value="XM_013036117.1"/>
</dbReference>
<evidence type="ECO:0000256" key="10">
    <source>
        <dbReference type="ARBA" id="ARBA00023136"/>
    </source>
</evidence>
<evidence type="ECO:0000256" key="6">
    <source>
        <dbReference type="ARBA" id="ARBA00022848"/>
    </source>
</evidence>
<proteinExistence type="inferred from homology"/>
<accession>A0A1S3GRY3</accession>
<evidence type="ECO:0000256" key="2">
    <source>
        <dbReference type="ARBA" id="ARBA00010617"/>
    </source>
</evidence>
<keyword evidence="7 12" id="KW-0560">Oxidoreductase</keyword>
<keyword evidence="9 12" id="KW-0503">Monooxygenase</keyword>
<sequence>MELSVLLSLVLLTGLLLLLLRAGSKARGHLPPGPRPLPLLGNVLQMDRHGLLKSFLQLRERYGDVFTVYLGSRPVVMLCGADTIREALVDQAEAFSGRGTIASIQPIFQDYGMVFANGERWKALRRFSLATMRDFGMGKRSVEERIQEEAQCLVEQLRKTNGELVDPTFIFQSITANIICSIVFGERFDYKDRNFLHLLDMFYQSFALISSFYSQVFELFSSVMKHFPGKHREIYKNLQEVNAFIAQRVEWHRATLDPSMPRDFIDTYLLRMDKTSSTTLRYGFLILMKFPHIAERVQKEIKEVVGLHRPPALDDRTKMPYTDAVIHEIQRFSDLLPIGLPHVVTKDTEFRGYIIPKNTEVYPILSSALHDPHYFAKPDEFNPDHFLDANGALKKNDAFMPFSIGKRICLGEGIARSELFLFFTTILQHFSLASPVAPKDIDLSPRESGVGRVPPTYQLRFLPL</sequence>
<feature type="signal peptide" evidence="14">
    <location>
        <begin position="1"/>
        <end position="26"/>
    </location>
</feature>
<dbReference type="InterPro" id="IPR001128">
    <property type="entry name" value="Cyt_P450"/>
</dbReference>
<dbReference type="GO" id="GO:0005506">
    <property type="term" value="F:iron ion binding"/>
    <property type="evidence" value="ECO:0007669"/>
    <property type="project" value="UniProtKB-UniRule"/>
</dbReference>
<dbReference type="InterPro" id="IPR008068">
    <property type="entry name" value="Cyt_P450_E_grp-I_CYP2B-like"/>
</dbReference>
<dbReference type="Pfam" id="PF00067">
    <property type="entry name" value="p450"/>
    <property type="match status" value="2"/>
</dbReference>
<dbReference type="GO" id="GO:0020037">
    <property type="term" value="F:heme binding"/>
    <property type="evidence" value="ECO:0007669"/>
    <property type="project" value="UniProtKB-UniRule"/>
</dbReference>
<dbReference type="FunFam" id="1.10.630.10:FF:000238">
    <property type="entry name" value="Cytochrome P450 2A6"/>
    <property type="match status" value="2"/>
</dbReference>
<evidence type="ECO:0000256" key="12">
    <source>
        <dbReference type="RuleBase" id="RU000461"/>
    </source>
</evidence>
<dbReference type="InterPro" id="IPR036396">
    <property type="entry name" value="Cyt_P450_sf"/>
</dbReference>
<dbReference type="Gene3D" id="1.10.630.10">
    <property type="entry name" value="Cytochrome P450"/>
    <property type="match status" value="2"/>
</dbReference>
<evidence type="ECO:0000256" key="3">
    <source>
        <dbReference type="ARBA" id="ARBA00022617"/>
    </source>
</evidence>
<keyword evidence="14" id="KW-0732">Signal</keyword>
<feature type="chain" id="PRO_5010383601" description="Cytochrome P450" evidence="14">
    <location>
        <begin position="27"/>
        <end position="464"/>
    </location>
</feature>
<protein>
    <recommendedName>
        <fullName evidence="13">Cytochrome P450</fullName>
        <ecNumber evidence="13">1.14.14.1</ecNumber>
    </recommendedName>
</protein>
<dbReference type="SUPFAM" id="SSF48264">
    <property type="entry name" value="Cytochrome P450"/>
    <property type="match status" value="1"/>
</dbReference>
<dbReference type="GeneID" id="106000902"/>
<dbReference type="PROSITE" id="PS00086">
    <property type="entry name" value="CYTOCHROME_P450"/>
    <property type="match status" value="1"/>
</dbReference>
<comment type="catalytic activity">
    <reaction evidence="13">
        <text>an organic molecule + reduced [NADPH--hemoprotein reductase] + O2 = an alcohol + oxidized [NADPH--hemoprotein reductase] + H2O + H(+)</text>
        <dbReference type="Rhea" id="RHEA:17149"/>
        <dbReference type="Rhea" id="RHEA-COMP:11964"/>
        <dbReference type="Rhea" id="RHEA-COMP:11965"/>
        <dbReference type="ChEBI" id="CHEBI:15377"/>
        <dbReference type="ChEBI" id="CHEBI:15378"/>
        <dbReference type="ChEBI" id="CHEBI:15379"/>
        <dbReference type="ChEBI" id="CHEBI:30879"/>
        <dbReference type="ChEBI" id="CHEBI:57618"/>
        <dbReference type="ChEBI" id="CHEBI:58210"/>
        <dbReference type="ChEBI" id="CHEBI:142491"/>
        <dbReference type="EC" id="1.14.14.1"/>
    </reaction>
</comment>
<keyword evidence="5 13" id="KW-0256">Endoplasmic reticulum</keyword>
<keyword evidence="3 11" id="KW-0349">Heme</keyword>
<keyword evidence="8 11" id="KW-0408">Iron</keyword>
<keyword evidence="10" id="KW-0472">Membrane</keyword>
<dbReference type="GO" id="GO:0019373">
    <property type="term" value="P:epoxygenase P450 pathway"/>
    <property type="evidence" value="ECO:0007669"/>
    <property type="project" value="TreeGrafter"/>
</dbReference>
<dbReference type="GO" id="GO:0016712">
    <property type="term" value="F:oxidoreductase activity, acting on paired donors, with incorporation or reduction of molecular oxygen, reduced flavin or flavoprotein as one donor, and incorporation of one atom of oxygen"/>
    <property type="evidence" value="ECO:0007669"/>
    <property type="project" value="UniProtKB-EC"/>
</dbReference>
<evidence type="ECO:0000256" key="7">
    <source>
        <dbReference type="ARBA" id="ARBA00023002"/>
    </source>
</evidence>
<reference evidence="16" key="1">
    <citation type="submission" date="2025-08" db="UniProtKB">
        <authorList>
            <consortium name="RefSeq"/>
        </authorList>
    </citation>
    <scope>IDENTIFICATION</scope>
    <source>
        <tissue evidence="16">Kidney</tissue>
    </source>
</reference>
<comment type="similarity">
    <text evidence="2 12">Belongs to the cytochrome P450 family.</text>
</comment>
<evidence type="ECO:0000256" key="11">
    <source>
        <dbReference type="PIRSR" id="PIRSR602401-1"/>
    </source>
</evidence>
<keyword evidence="6 13" id="KW-0492">Microsome</keyword>
<feature type="binding site" description="axial binding residue" evidence="11">
    <location>
        <position position="409"/>
    </location>
    <ligand>
        <name>heme</name>
        <dbReference type="ChEBI" id="CHEBI:30413"/>
    </ligand>
    <ligandPart>
        <name>Fe</name>
        <dbReference type="ChEBI" id="CHEBI:18248"/>
    </ligandPart>
</feature>
<comment type="function">
    <text evidence="13">Cytochromes P450 are a group of heme-thiolate monooxygenases. In liver microsomes, this enzyme is involved in an NADPH-dependent electron transport pathway. It oxidizes a variety of structurally unrelated compounds, including steroids, fatty acids, and xenobiotics.</text>
</comment>
<organism evidence="15 16">
    <name type="scientific">Dipodomys ordii</name>
    <name type="common">Ord's kangaroo rat</name>
    <dbReference type="NCBI Taxonomy" id="10020"/>
    <lineage>
        <taxon>Eukaryota</taxon>
        <taxon>Metazoa</taxon>
        <taxon>Chordata</taxon>
        <taxon>Craniata</taxon>
        <taxon>Vertebrata</taxon>
        <taxon>Euteleostomi</taxon>
        <taxon>Mammalia</taxon>
        <taxon>Eutheria</taxon>
        <taxon>Euarchontoglires</taxon>
        <taxon>Glires</taxon>
        <taxon>Rodentia</taxon>
        <taxon>Castorimorpha</taxon>
        <taxon>Heteromyidae</taxon>
        <taxon>Dipodomyinae</taxon>
        <taxon>Dipodomys</taxon>
    </lineage>
</organism>
<keyword evidence="15" id="KW-1185">Reference proteome</keyword>